<dbReference type="AlphaFoldDB" id="A0A699Q863"/>
<dbReference type="EMBL" id="BKCJ011007915">
    <property type="protein sequence ID" value="GFC65724.1"/>
    <property type="molecule type" value="Genomic_DNA"/>
</dbReference>
<organism evidence="1">
    <name type="scientific">Tanacetum cinerariifolium</name>
    <name type="common">Dalmatian daisy</name>
    <name type="synonym">Chrysanthemum cinerariifolium</name>
    <dbReference type="NCBI Taxonomy" id="118510"/>
    <lineage>
        <taxon>Eukaryota</taxon>
        <taxon>Viridiplantae</taxon>
        <taxon>Streptophyta</taxon>
        <taxon>Embryophyta</taxon>
        <taxon>Tracheophyta</taxon>
        <taxon>Spermatophyta</taxon>
        <taxon>Magnoliopsida</taxon>
        <taxon>eudicotyledons</taxon>
        <taxon>Gunneridae</taxon>
        <taxon>Pentapetalae</taxon>
        <taxon>asterids</taxon>
        <taxon>campanulids</taxon>
        <taxon>Asterales</taxon>
        <taxon>Asteraceae</taxon>
        <taxon>Asteroideae</taxon>
        <taxon>Anthemideae</taxon>
        <taxon>Anthemidinae</taxon>
        <taxon>Tanacetum</taxon>
    </lineage>
</organism>
<comment type="caution">
    <text evidence="1">The sequence shown here is derived from an EMBL/GenBank/DDBJ whole genome shotgun (WGS) entry which is preliminary data.</text>
</comment>
<dbReference type="GO" id="GO:0016301">
    <property type="term" value="F:kinase activity"/>
    <property type="evidence" value="ECO:0007669"/>
    <property type="project" value="UniProtKB-KW"/>
</dbReference>
<reference evidence="1" key="1">
    <citation type="journal article" date="2019" name="Sci. Rep.">
        <title>Draft genome of Tanacetum cinerariifolium, the natural source of mosquito coil.</title>
        <authorList>
            <person name="Yamashiro T."/>
            <person name="Shiraishi A."/>
            <person name="Satake H."/>
            <person name="Nakayama K."/>
        </authorList>
    </citation>
    <scope>NUCLEOTIDE SEQUENCE</scope>
</reference>
<proteinExistence type="predicted"/>
<keyword evidence="1" id="KW-0418">Kinase</keyword>
<keyword evidence="1" id="KW-0808">Transferase</keyword>
<accession>A0A699Q863</accession>
<protein>
    <submittedName>
        <fullName evidence="1">Xylulose kinase-1</fullName>
    </submittedName>
</protein>
<feature type="non-terminal residue" evidence="1">
    <location>
        <position position="104"/>
    </location>
</feature>
<gene>
    <name evidence="1" type="ORF">Tci_837694</name>
</gene>
<name>A0A699Q863_TANCI</name>
<sequence length="104" mass="11774">MVAFLKKPRESEDFHQIVDFVTAIHIRYALTKNPTIYVSLISQFWRTARVRTLDNGEIELNATIDGQVKTITEASVRRHLKLADADGISSLPTTEIFEQLALMG</sequence>
<evidence type="ECO:0000313" key="1">
    <source>
        <dbReference type="EMBL" id="GFC65724.1"/>
    </source>
</evidence>